<dbReference type="Gene3D" id="3.60.15.10">
    <property type="entry name" value="Ribonuclease Z/Hydroxyacylglutathione hydrolase-like"/>
    <property type="match status" value="1"/>
</dbReference>
<dbReference type="InterPro" id="IPR036866">
    <property type="entry name" value="RibonucZ/Hydroxyglut_hydro"/>
</dbReference>
<dbReference type="SUPFAM" id="SSF56281">
    <property type="entry name" value="Metallo-hydrolase/oxidoreductase"/>
    <property type="match status" value="1"/>
</dbReference>
<feature type="domain" description="Metallo-beta-lactamase" evidence="1">
    <location>
        <begin position="83"/>
        <end position="134"/>
    </location>
</feature>
<evidence type="ECO:0000259" key="1">
    <source>
        <dbReference type="Pfam" id="PF00753"/>
    </source>
</evidence>
<proteinExistence type="predicted"/>
<dbReference type="Proteomes" id="UP000053424">
    <property type="component" value="Unassembled WGS sequence"/>
</dbReference>
<dbReference type="AlphaFoldDB" id="A0A0C2YGH7"/>
<evidence type="ECO:0000313" key="3">
    <source>
        <dbReference type="Proteomes" id="UP000053424"/>
    </source>
</evidence>
<dbReference type="CDD" id="cd07713">
    <property type="entry name" value="DHPS-like_MBL-fold"/>
    <property type="match status" value="1"/>
</dbReference>
<dbReference type="InterPro" id="IPR001279">
    <property type="entry name" value="Metallo-B-lactamas"/>
</dbReference>
<reference evidence="2 3" key="1">
    <citation type="submission" date="2014-04" db="EMBL/GenBank/DDBJ databases">
        <authorList>
            <consortium name="DOE Joint Genome Institute"/>
            <person name="Kuo A."/>
            <person name="Gay G."/>
            <person name="Dore J."/>
            <person name="Kohler A."/>
            <person name="Nagy L.G."/>
            <person name="Floudas D."/>
            <person name="Copeland A."/>
            <person name="Barry K.W."/>
            <person name="Cichocki N."/>
            <person name="Veneault-Fourrey C."/>
            <person name="LaButti K."/>
            <person name="Lindquist E.A."/>
            <person name="Lipzen A."/>
            <person name="Lundell T."/>
            <person name="Morin E."/>
            <person name="Murat C."/>
            <person name="Sun H."/>
            <person name="Tunlid A."/>
            <person name="Henrissat B."/>
            <person name="Grigoriev I.V."/>
            <person name="Hibbett D.S."/>
            <person name="Martin F."/>
            <person name="Nordberg H.P."/>
            <person name="Cantor M.N."/>
            <person name="Hua S.X."/>
        </authorList>
    </citation>
    <scope>NUCLEOTIDE SEQUENCE [LARGE SCALE GENOMIC DNA]</scope>
    <source>
        <strain evidence="3">h7</strain>
    </source>
</reference>
<dbReference type="PANTHER" id="PTHR13754:SF13">
    <property type="entry name" value="METALLO-BETA-LACTAMASE SUPERFAMILY PROTEIN (AFU_ORTHOLOGUE AFUA_3G07630)"/>
    <property type="match status" value="1"/>
</dbReference>
<evidence type="ECO:0000313" key="2">
    <source>
        <dbReference type="EMBL" id="KIM40197.1"/>
    </source>
</evidence>
<dbReference type="InterPro" id="IPR052926">
    <property type="entry name" value="Metallo-beta-lactamase_dom"/>
</dbReference>
<dbReference type="PANTHER" id="PTHR13754">
    <property type="entry name" value="METALLO-BETA-LACTAMASE SUPERFAMILY PROTEIN"/>
    <property type="match status" value="1"/>
</dbReference>
<sequence>MPSDLKIVDKLTITFLVDNCIEWMTKLPPGFTHELPQHLQQPGHGVFDEEKGVRVLDFDTFCCGRYGFSALIETSLNDEERSHLTLFDTGPDSLSLVRNVRAMQTPIERIERVITSHWHSDHTGGLLSFLDLRRSMSERNSHETQTQCIVDVHPDRPLARGIAPGPTYNKVICSLPPDPTFESIEKAGGVVEKHSEGHAVAGGTIWVSGEIPRVTEYEAGLLGGMRWVQRDGNITGEWANEQHIMDERYAAIDVAGKGLVIFSACSHAGIVNVVKDAARQFRRPIYMIVGGLHLAGPEFGARVPMTVDFLSNKLRPAPTYILPMHCSGFSAKVALEAAFGEGCVPAGVGLKVEVIGDREHDKHLFAPTF</sequence>
<dbReference type="EMBL" id="KN831783">
    <property type="protein sequence ID" value="KIM40197.1"/>
    <property type="molecule type" value="Genomic_DNA"/>
</dbReference>
<dbReference type="Pfam" id="PF00753">
    <property type="entry name" value="Lactamase_B"/>
    <property type="match status" value="1"/>
</dbReference>
<dbReference type="GO" id="GO:0016740">
    <property type="term" value="F:transferase activity"/>
    <property type="evidence" value="ECO:0007669"/>
    <property type="project" value="TreeGrafter"/>
</dbReference>
<accession>A0A0C2YGH7</accession>
<name>A0A0C2YGH7_HEBCY</name>
<reference evidence="3" key="2">
    <citation type="submission" date="2015-01" db="EMBL/GenBank/DDBJ databases">
        <title>Evolutionary Origins and Diversification of the Mycorrhizal Mutualists.</title>
        <authorList>
            <consortium name="DOE Joint Genome Institute"/>
            <consortium name="Mycorrhizal Genomics Consortium"/>
            <person name="Kohler A."/>
            <person name="Kuo A."/>
            <person name="Nagy L.G."/>
            <person name="Floudas D."/>
            <person name="Copeland A."/>
            <person name="Barry K.W."/>
            <person name="Cichocki N."/>
            <person name="Veneault-Fourrey C."/>
            <person name="LaButti K."/>
            <person name="Lindquist E.A."/>
            <person name="Lipzen A."/>
            <person name="Lundell T."/>
            <person name="Morin E."/>
            <person name="Murat C."/>
            <person name="Riley R."/>
            <person name="Ohm R."/>
            <person name="Sun H."/>
            <person name="Tunlid A."/>
            <person name="Henrissat B."/>
            <person name="Grigoriev I.V."/>
            <person name="Hibbett D.S."/>
            <person name="Martin F."/>
        </authorList>
    </citation>
    <scope>NUCLEOTIDE SEQUENCE [LARGE SCALE GENOMIC DNA]</scope>
    <source>
        <strain evidence="3">h7</strain>
    </source>
</reference>
<dbReference type="STRING" id="686832.A0A0C2YGH7"/>
<dbReference type="InterPro" id="IPR041712">
    <property type="entry name" value="DHPS-like_MBL-fold"/>
</dbReference>
<organism evidence="2 3">
    <name type="scientific">Hebeloma cylindrosporum</name>
    <dbReference type="NCBI Taxonomy" id="76867"/>
    <lineage>
        <taxon>Eukaryota</taxon>
        <taxon>Fungi</taxon>
        <taxon>Dikarya</taxon>
        <taxon>Basidiomycota</taxon>
        <taxon>Agaricomycotina</taxon>
        <taxon>Agaricomycetes</taxon>
        <taxon>Agaricomycetidae</taxon>
        <taxon>Agaricales</taxon>
        <taxon>Agaricineae</taxon>
        <taxon>Hymenogastraceae</taxon>
        <taxon>Hebeloma</taxon>
    </lineage>
</organism>
<dbReference type="OrthoDB" id="1470350at2759"/>
<gene>
    <name evidence="2" type="ORF">M413DRAFT_173741</name>
</gene>
<protein>
    <recommendedName>
        <fullName evidence="1">Metallo-beta-lactamase domain-containing protein</fullName>
    </recommendedName>
</protein>
<dbReference type="HOGENOM" id="CLU_036012_2_0_1"/>
<keyword evidence="3" id="KW-1185">Reference proteome</keyword>